<dbReference type="PANTHER" id="PTHR47186">
    <property type="entry name" value="LEUCINE-RICH REPEAT-CONTAINING PROTEIN 57"/>
    <property type="match status" value="1"/>
</dbReference>
<reference evidence="4" key="2">
    <citation type="submission" date="2025-08" db="UniProtKB">
        <authorList>
            <consortium name="RefSeq"/>
        </authorList>
    </citation>
    <scope>IDENTIFICATION</scope>
</reference>
<evidence type="ECO:0000313" key="3">
    <source>
        <dbReference type="Proteomes" id="UP000818029"/>
    </source>
</evidence>
<dbReference type="PaxDb" id="3635-A0A1U8J7D6"/>
<dbReference type="PANTHER" id="PTHR47186:SF18">
    <property type="entry name" value="RX N-TERMINAL DOMAIN-CONTAINING PROTEIN"/>
    <property type="match status" value="1"/>
</dbReference>
<gene>
    <name evidence="4" type="primary">LOC107902437</name>
</gene>
<dbReference type="GeneID" id="107902437"/>
<feature type="domain" description="Disease resistance R13L4/SHOC-2-like LRR" evidence="2">
    <location>
        <begin position="34"/>
        <end position="163"/>
    </location>
</feature>
<keyword evidence="1" id="KW-0677">Repeat</keyword>
<accession>A0A1U8J7D6</accession>
<dbReference type="InterPro" id="IPR055414">
    <property type="entry name" value="LRR_R13L4/SHOC2-like"/>
</dbReference>
<name>A0A1U8J7D6_GOSHI</name>
<dbReference type="Pfam" id="PF23598">
    <property type="entry name" value="LRR_14"/>
    <property type="match status" value="1"/>
</dbReference>
<dbReference type="Proteomes" id="UP000818029">
    <property type="component" value="Chromosome D05"/>
</dbReference>
<dbReference type="RefSeq" id="XP_016684109.1">
    <property type="nucleotide sequence ID" value="XM_016828620.1"/>
</dbReference>
<protein>
    <submittedName>
        <fullName evidence="4">Disease resistance protein At3g14460</fullName>
    </submittedName>
</protein>
<evidence type="ECO:0000259" key="2">
    <source>
        <dbReference type="Pfam" id="PF23598"/>
    </source>
</evidence>
<evidence type="ECO:0000313" key="4">
    <source>
        <dbReference type="RefSeq" id="XP_016684109.1"/>
    </source>
</evidence>
<organism evidence="3 4">
    <name type="scientific">Gossypium hirsutum</name>
    <name type="common">Upland cotton</name>
    <name type="synonym">Gossypium mexicanum</name>
    <dbReference type="NCBI Taxonomy" id="3635"/>
    <lineage>
        <taxon>Eukaryota</taxon>
        <taxon>Viridiplantae</taxon>
        <taxon>Streptophyta</taxon>
        <taxon>Embryophyta</taxon>
        <taxon>Tracheophyta</taxon>
        <taxon>Spermatophyta</taxon>
        <taxon>Magnoliopsida</taxon>
        <taxon>eudicotyledons</taxon>
        <taxon>Gunneridae</taxon>
        <taxon>Pentapetalae</taxon>
        <taxon>rosids</taxon>
        <taxon>malvids</taxon>
        <taxon>Malvales</taxon>
        <taxon>Malvaceae</taxon>
        <taxon>Malvoideae</taxon>
        <taxon>Gossypium</taxon>
    </lineage>
</organism>
<dbReference type="Gene3D" id="3.80.10.10">
    <property type="entry name" value="Ribonuclease Inhibitor"/>
    <property type="match status" value="1"/>
</dbReference>
<evidence type="ECO:0000256" key="1">
    <source>
        <dbReference type="ARBA" id="ARBA00022737"/>
    </source>
</evidence>
<proteinExistence type="predicted"/>
<reference evidence="3" key="1">
    <citation type="journal article" date="2020" name="Nat. Genet.">
        <title>Genomic diversifications of five Gossypium allopolyploid species and their impact on cotton improvement.</title>
        <authorList>
            <person name="Chen Z.J."/>
            <person name="Sreedasyam A."/>
            <person name="Ando A."/>
            <person name="Song Q."/>
            <person name="De Santiago L.M."/>
            <person name="Hulse-Kemp A.M."/>
            <person name="Ding M."/>
            <person name="Ye W."/>
            <person name="Kirkbride R.C."/>
            <person name="Jenkins J."/>
            <person name="Plott C."/>
            <person name="Lovell J."/>
            <person name="Lin Y.M."/>
            <person name="Vaughn R."/>
            <person name="Liu B."/>
            <person name="Simpson S."/>
            <person name="Scheffler B.E."/>
            <person name="Wen L."/>
            <person name="Saski C.A."/>
            <person name="Grover C.E."/>
            <person name="Hu G."/>
            <person name="Conover J.L."/>
            <person name="Carlson J.W."/>
            <person name="Shu S."/>
            <person name="Boston L.B."/>
            <person name="Williams M."/>
            <person name="Peterson D.G."/>
            <person name="McGee K."/>
            <person name="Jones D.C."/>
            <person name="Wendel J.F."/>
            <person name="Stelly D.M."/>
            <person name="Grimwood J."/>
            <person name="Schmutz J."/>
        </authorList>
    </citation>
    <scope>NUCLEOTIDE SEQUENCE [LARGE SCALE GENOMIC DNA]</scope>
    <source>
        <strain evidence="3">cv. TM-1</strain>
    </source>
</reference>
<dbReference type="InterPro" id="IPR032675">
    <property type="entry name" value="LRR_dom_sf"/>
</dbReference>
<dbReference type="AlphaFoldDB" id="A0A1U8J7D6"/>
<dbReference type="SUPFAM" id="SSF52058">
    <property type="entry name" value="L domain-like"/>
    <property type="match status" value="1"/>
</dbReference>
<dbReference type="KEGG" id="ghi:107902437"/>
<sequence length="174" mass="19786">MAEGLLELPNDHGDMEERGDDYFEDIRLSVSNMLMHDLLMKSSLRVLSLAGYKNINELPEDIGSLKHLRNLNLSETSIRRLPNSLCTLDNLQALTLHECRNLVELPRDMGRLINMLYVVRGTKLTRMLEGMGKLKDIRILTDFVIGDQTSSSINELGKLKHLRGRLAISILEML</sequence>
<keyword evidence="3" id="KW-1185">Reference proteome</keyword>